<keyword evidence="5" id="KW-0521">NADP</keyword>
<dbReference type="GO" id="GO:0050661">
    <property type="term" value="F:NADP binding"/>
    <property type="evidence" value="ECO:0007669"/>
    <property type="project" value="InterPro"/>
</dbReference>
<feature type="domain" description="DHFR" evidence="7">
    <location>
        <begin position="2"/>
        <end position="176"/>
    </location>
</feature>
<dbReference type="PANTHER" id="PTHR48069:SF3">
    <property type="entry name" value="DIHYDROFOLATE REDUCTASE"/>
    <property type="match status" value="1"/>
</dbReference>
<dbReference type="GO" id="GO:0006730">
    <property type="term" value="P:one-carbon metabolic process"/>
    <property type="evidence" value="ECO:0007669"/>
    <property type="project" value="UniProtKB-KW"/>
</dbReference>
<dbReference type="Pfam" id="PF00186">
    <property type="entry name" value="DHFR_1"/>
    <property type="match status" value="1"/>
</dbReference>
<protein>
    <recommendedName>
        <fullName evidence="3">dihydrofolate reductase</fullName>
        <ecNumber evidence="3">1.5.1.3</ecNumber>
    </recommendedName>
</protein>
<dbReference type="InterPro" id="IPR001796">
    <property type="entry name" value="DHFR_dom"/>
</dbReference>
<name>A0A9X1QSH7_9CORY</name>
<accession>A0A9X1QSH7</accession>
<evidence type="ECO:0000256" key="1">
    <source>
        <dbReference type="ARBA" id="ARBA00004903"/>
    </source>
</evidence>
<keyword evidence="9" id="KW-1185">Reference proteome</keyword>
<comment type="caution">
    <text evidence="8">The sequence shown here is derived from an EMBL/GenBank/DDBJ whole genome shotgun (WGS) entry which is preliminary data.</text>
</comment>
<dbReference type="Proteomes" id="UP001139336">
    <property type="component" value="Unassembled WGS sequence"/>
</dbReference>
<dbReference type="InterPro" id="IPR024072">
    <property type="entry name" value="DHFR-like_dom_sf"/>
</dbReference>
<dbReference type="GO" id="GO:0046452">
    <property type="term" value="P:dihydrofolate metabolic process"/>
    <property type="evidence" value="ECO:0007669"/>
    <property type="project" value="TreeGrafter"/>
</dbReference>
<reference evidence="8" key="1">
    <citation type="submission" date="2022-01" db="EMBL/GenBank/DDBJ databases">
        <title>Corynebacterium sp. nov isolated from isolated from the feces of the greater white-fronted geese (Anser albifrons) at Poyang Lake, PR China.</title>
        <authorList>
            <person name="Liu Q."/>
        </authorList>
    </citation>
    <scope>NUCLEOTIDE SEQUENCE</scope>
    <source>
        <strain evidence="8">JCM 32435</strain>
    </source>
</reference>
<sequence length="179" mass="19791">MAYSAIWAQSLDGIIGDGHSMPWHLPEDLAHFKELTSGSPVIMGRRTWLSLPPRFRPLPGRENVVLSTRAPGPWSEGATVCSREHLPGEGWIMGGGQVYHDFLPLCERLEITLVRIRLADSHPTAPLVAAPPLPEDAHLAQDSGWLHSPKGRLLPGFSVDPDAQPGLDYRFLRYHQSLP</sequence>
<dbReference type="EC" id="1.5.1.3" evidence="3"/>
<comment type="pathway">
    <text evidence="1">Cofactor biosynthesis; tetrahydrofolate biosynthesis; 5,6,7,8-tetrahydrofolate from 7,8-dihydrofolate: step 1/1.</text>
</comment>
<evidence type="ECO:0000256" key="3">
    <source>
        <dbReference type="ARBA" id="ARBA00012856"/>
    </source>
</evidence>
<evidence type="ECO:0000256" key="5">
    <source>
        <dbReference type="ARBA" id="ARBA00022857"/>
    </source>
</evidence>
<comment type="similarity">
    <text evidence="2">Belongs to the dihydrofolate reductase family.</text>
</comment>
<dbReference type="InterPro" id="IPR012259">
    <property type="entry name" value="DHFR"/>
</dbReference>
<dbReference type="Gene3D" id="3.40.430.10">
    <property type="entry name" value="Dihydrofolate Reductase, subunit A"/>
    <property type="match status" value="1"/>
</dbReference>
<evidence type="ECO:0000313" key="9">
    <source>
        <dbReference type="Proteomes" id="UP001139336"/>
    </source>
</evidence>
<keyword evidence="4" id="KW-0554">One-carbon metabolism</keyword>
<gene>
    <name evidence="8" type="ORF">L1O03_06015</name>
</gene>
<dbReference type="GO" id="GO:0046655">
    <property type="term" value="P:folic acid metabolic process"/>
    <property type="evidence" value="ECO:0007669"/>
    <property type="project" value="TreeGrafter"/>
</dbReference>
<evidence type="ECO:0000256" key="4">
    <source>
        <dbReference type="ARBA" id="ARBA00022563"/>
    </source>
</evidence>
<dbReference type="PANTHER" id="PTHR48069">
    <property type="entry name" value="DIHYDROFOLATE REDUCTASE"/>
    <property type="match status" value="1"/>
</dbReference>
<dbReference type="EMBL" id="JAKGSI010000003">
    <property type="protein sequence ID" value="MCF4006734.1"/>
    <property type="molecule type" value="Genomic_DNA"/>
</dbReference>
<evidence type="ECO:0000256" key="6">
    <source>
        <dbReference type="ARBA" id="ARBA00023002"/>
    </source>
</evidence>
<dbReference type="GO" id="GO:0005829">
    <property type="term" value="C:cytosol"/>
    <property type="evidence" value="ECO:0007669"/>
    <property type="project" value="TreeGrafter"/>
</dbReference>
<dbReference type="PROSITE" id="PS51330">
    <property type="entry name" value="DHFR_2"/>
    <property type="match status" value="1"/>
</dbReference>
<keyword evidence="6" id="KW-0560">Oxidoreductase</keyword>
<dbReference type="SUPFAM" id="SSF53597">
    <property type="entry name" value="Dihydrofolate reductase-like"/>
    <property type="match status" value="1"/>
</dbReference>
<dbReference type="PRINTS" id="PR00070">
    <property type="entry name" value="DHFR"/>
</dbReference>
<dbReference type="AlphaFoldDB" id="A0A9X1QSH7"/>
<evidence type="ECO:0000256" key="2">
    <source>
        <dbReference type="ARBA" id="ARBA00009539"/>
    </source>
</evidence>
<dbReference type="CDD" id="cd00209">
    <property type="entry name" value="DHFR"/>
    <property type="match status" value="1"/>
</dbReference>
<proteinExistence type="inferred from homology"/>
<dbReference type="GO" id="GO:0004146">
    <property type="term" value="F:dihydrofolate reductase activity"/>
    <property type="evidence" value="ECO:0007669"/>
    <property type="project" value="UniProtKB-EC"/>
</dbReference>
<organism evidence="8 9">
    <name type="scientific">Corynebacterium uropygiale</name>
    <dbReference type="NCBI Taxonomy" id="1775911"/>
    <lineage>
        <taxon>Bacteria</taxon>
        <taxon>Bacillati</taxon>
        <taxon>Actinomycetota</taxon>
        <taxon>Actinomycetes</taxon>
        <taxon>Mycobacteriales</taxon>
        <taxon>Corynebacteriaceae</taxon>
        <taxon>Corynebacterium</taxon>
    </lineage>
</organism>
<dbReference type="RefSeq" id="WP_236118548.1">
    <property type="nucleotide sequence ID" value="NZ_JAKGSI010000003.1"/>
</dbReference>
<evidence type="ECO:0000313" key="8">
    <source>
        <dbReference type="EMBL" id="MCF4006734.1"/>
    </source>
</evidence>
<dbReference type="GO" id="GO:0046654">
    <property type="term" value="P:tetrahydrofolate biosynthetic process"/>
    <property type="evidence" value="ECO:0007669"/>
    <property type="project" value="InterPro"/>
</dbReference>
<evidence type="ECO:0000259" key="7">
    <source>
        <dbReference type="PROSITE" id="PS51330"/>
    </source>
</evidence>